<gene>
    <name evidence="1" type="ORF">NL394_20750</name>
</gene>
<sequence>MDISRMHRIRQGKPARPGRLARTAAATTALCLLGGVGSAYAYWTAAGLGSGSATNGTMQTVTVDALVPGDTLQSSLVPGGSADVVLRITNPNPHGVAIHSVTARGPITADTGHPGCAPTGVTFTPAQMTSTAIAANTSVLLTLPGAASMSTASPSACQGAQFTIPVTLEVRK</sequence>
<name>A0AAX3EIL8_PAEUR</name>
<reference evidence="1" key="1">
    <citation type="submission" date="2022-07" db="EMBL/GenBank/DDBJ databases">
        <authorList>
            <person name="Wu T."/>
        </authorList>
    </citation>
    <scope>NUCLEOTIDE SEQUENCE</scope>
    <source>
        <strain evidence="1">SD-1</strain>
    </source>
</reference>
<accession>A0AAX3EIL8</accession>
<proteinExistence type="predicted"/>
<protein>
    <recommendedName>
        <fullName evidence="3">Ribosomally synthesized peptide with SipW-like signal peptide</fullName>
    </recommendedName>
</protein>
<dbReference type="RefSeq" id="WP_259362738.1">
    <property type="nucleotide sequence ID" value="NZ_CP043010.1"/>
</dbReference>
<evidence type="ECO:0000313" key="2">
    <source>
        <dbReference type="Proteomes" id="UP001163293"/>
    </source>
</evidence>
<evidence type="ECO:0000313" key="1">
    <source>
        <dbReference type="EMBL" id="UYV97427.1"/>
    </source>
</evidence>
<dbReference type="EMBL" id="CP101185">
    <property type="protein sequence ID" value="UYV97427.1"/>
    <property type="molecule type" value="Genomic_DNA"/>
</dbReference>
<evidence type="ECO:0008006" key="3">
    <source>
        <dbReference type="Google" id="ProtNLM"/>
    </source>
</evidence>
<dbReference type="AlphaFoldDB" id="A0AAX3EIL8"/>
<organism evidence="1 2">
    <name type="scientific">Paenarthrobacter ureafaciens</name>
    <dbReference type="NCBI Taxonomy" id="37931"/>
    <lineage>
        <taxon>Bacteria</taxon>
        <taxon>Bacillati</taxon>
        <taxon>Actinomycetota</taxon>
        <taxon>Actinomycetes</taxon>
        <taxon>Micrococcales</taxon>
        <taxon>Micrococcaceae</taxon>
        <taxon>Paenarthrobacter</taxon>
    </lineage>
</organism>
<dbReference type="Proteomes" id="UP001163293">
    <property type="component" value="Chromosome"/>
</dbReference>
<keyword evidence="2" id="KW-1185">Reference proteome</keyword>